<evidence type="ECO:0000256" key="6">
    <source>
        <dbReference type="ARBA" id="ARBA00022729"/>
    </source>
</evidence>
<comment type="caution">
    <text evidence="10">The sequence shown here is derived from an EMBL/GenBank/DDBJ whole genome shotgun (WGS) entry which is preliminary data.</text>
</comment>
<dbReference type="PANTHER" id="PTHR33285:SF55">
    <property type="entry name" value="PHYTOSULFOKINES 3"/>
    <property type="match status" value="1"/>
</dbReference>
<evidence type="ECO:0000256" key="1">
    <source>
        <dbReference type="ARBA" id="ARBA00004613"/>
    </source>
</evidence>
<accession>A0A4U5NA12</accession>
<dbReference type="GO" id="GO:0008083">
    <property type="term" value="F:growth factor activity"/>
    <property type="evidence" value="ECO:0007669"/>
    <property type="project" value="UniProtKB-UniRule"/>
</dbReference>
<dbReference type="GO" id="GO:0005576">
    <property type="term" value="C:extracellular region"/>
    <property type="evidence" value="ECO:0007669"/>
    <property type="project" value="UniProtKB-SubCell"/>
</dbReference>
<dbReference type="InterPro" id="IPR009438">
    <property type="entry name" value="Phytosulfokine"/>
</dbReference>
<dbReference type="GO" id="GO:0030154">
    <property type="term" value="P:cell differentiation"/>
    <property type="evidence" value="ECO:0007669"/>
    <property type="project" value="UniProtKB-UniRule"/>
</dbReference>
<keyword evidence="6 9" id="KW-0732">Signal</keyword>
<proteinExistence type="inferred from homology"/>
<comment type="function">
    <text evidence="9">Promotes plant cell differentiation, organogenesis and somatic embryogenesis as well as cell proliferation.</text>
</comment>
<evidence type="ECO:0000256" key="7">
    <source>
        <dbReference type="ARBA" id="ARBA00022782"/>
    </source>
</evidence>
<feature type="chain" id="PRO_5031606523" description="Phytosulfokine" evidence="9">
    <location>
        <begin position="25"/>
        <end position="85"/>
    </location>
</feature>
<name>A0A4U5NA12_POPAL</name>
<evidence type="ECO:0000256" key="8">
    <source>
        <dbReference type="ARBA" id="ARBA00023030"/>
    </source>
</evidence>
<reference evidence="10" key="1">
    <citation type="submission" date="2018-10" db="EMBL/GenBank/DDBJ databases">
        <title>Population genomic analysis revealed the cold adaptation of white poplar.</title>
        <authorList>
            <person name="Liu Y.-J."/>
        </authorList>
    </citation>
    <scope>NUCLEOTIDE SEQUENCE [LARGE SCALE GENOMIC DNA]</scope>
    <source>
        <strain evidence="10">PAL-ZL1</strain>
    </source>
</reference>
<dbReference type="AlphaFoldDB" id="A0A4U5NA12"/>
<evidence type="ECO:0000256" key="3">
    <source>
        <dbReference type="ARBA" id="ARBA00022473"/>
    </source>
</evidence>
<evidence type="ECO:0000313" key="10">
    <source>
        <dbReference type="EMBL" id="TKR78963.1"/>
    </source>
</evidence>
<dbReference type="STRING" id="43335.A0A4U5NA12"/>
<evidence type="ECO:0000256" key="9">
    <source>
        <dbReference type="RuleBase" id="RU368031"/>
    </source>
</evidence>
<gene>
    <name evidence="10" type="ORF">D5086_0000278630</name>
</gene>
<dbReference type="Pfam" id="PF06404">
    <property type="entry name" value="PSK"/>
    <property type="match status" value="1"/>
</dbReference>
<organism evidence="10">
    <name type="scientific">Populus alba</name>
    <name type="common">White poplar</name>
    <dbReference type="NCBI Taxonomy" id="43335"/>
    <lineage>
        <taxon>Eukaryota</taxon>
        <taxon>Viridiplantae</taxon>
        <taxon>Streptophyta</taxon>
        <taxon>Embryophyta</taxon>
        <taxon>Tracheophyta</taxon>
        <taxon>Spermatophyta</taxon>
        <taxon>Magnoliopsida</taxon>
        <taxon>eudicotyledons</taxon>
        <taxon>Gunneridae</taxon>
        <taxon>Pentapetalae</taxon>
        <taxon>rosids</taxon>
        <taxon>fabids</taxon>
        <taxon>Malpighiales</taxon>
        <taxon>Salicaceae</taxon>
        <taxon>Saliceae</taxon>
        <taxon>Populus</taxon>
    </lineage>
</organism>
<keyword evidence="7 9" id="KW-0221">Differentiation</keyword>
<protein>
    <recommendedName>
        <fullName evidence="9">Phytosulfokine</fullName>
    </recommendedName>
    <component>
        <recommendedName>
            <fullName evidence="9">Phytosulfokine-alpha</fullName>
            <shortName evidence="9">PSK-alpha</shortName>
            <shortName evidence="9">Phytosulfokine-a</shortName>
        </recommendedName>
    </component>
    <component>
        <recommendedName>
            <fullName evidence="9">Phytosulfokine-beta</fullName>
            <shortName evidence="9">PSK-beta</shortName>
            <shortName evidence="9">Phytosulfokine-b</shortName>
        </recommendedName>
    </component>
</protein>
<keyword evidence="5 9" id="KW-0765">Sulfation</keyword>
<comment type="subcellular location">
    <subcellularLocation>
        <location evidence="1 9">Secreted</location>
    </subcellularLocation>
</comment>
<dbReference type="GO" id="GO:0008283">
    <property type="term" value="P:cell population proliferation"/>
    <property type="evidence" value="ECO:0007669"/>
    <property type="project" value="UniProtKB-UniRule"/>
</dbReference>
<comment type="PTM">
    <text evidence="9">Sulfation is important for activity and for the binding to a putative membrane receptor.</text>
</comment>
<dbReference type="PANTHER" id="PTHR33285">
    <property type="entry name" value="PHYTOSULFOKINES 3"/>
    <property type="match status" value="1"/>
</dbReference>
<feature type="signal peptide" evidence="9">
    <location>
        <begin position="1"/>
        <end position="24"/>
    </location>
</feature>
<evidence type="ECO:0000256" key="5">
    <source>
        <dbReference type="ARBA" id="ARBA00022641"/>
    </source>
</evidence>
<comment type="similarity">
    <text evidence="2 9">Belongs to the phytosulfokine family.</text>
</comment>
<sequence>MASAVKVATLFFVALLLCSTVTYAARPEPGFPDGSLAKNQHKVVEAEHAEVMEEISCEGLGEEECLMRRTLAAHTDYIYTQKNKP</sequence>
<comment type="PTM">
    <text evidence="9">PSK-alpha is produced by endopeptidase digestion. PSK-beta is produced from PSK-alpha by exopeptidase digestion.</text>
</comment>
<keyword evidence="4 9" id="KW-0964">Secreted</keyword>
<evidence type="ECO:0000256" key="2">
    <source>
        <dbReference type="ARBA" id="ARBA00010781"/>
    </source>
</evidence>
<keyword evidence="3 9" id="KW-0217">Developmental protein</keyword>
<dbReference type="EMBL" id="RCHU01001083">
    <property type="protein sequence ID" value="TKR78963.1"/>
    <property type="molecule type" value="Genomic_DNA"/>
</dbReference>
<keyword evidence="8 9" id="KW-0339">Growth factor</keyword>
<evidence type="ECO:0000256" key="4">
    <source>
        <dbReference type="ARBA" id="ARBA00022525"/>
    </source>
</evidence>